<comment type="caution">
    <text evidence="8">The sequence shown here is derived from an EMBL/GenBank/DDBJ whole genome shotgun (WGS) entry which is preliminary data.</text>
</comment>
<feature type="region of interest" description="Disordered" evidence="3">
    <location>
        <begin position="397"/>
        <end position="432"/>
    </location>
</feature>
<dbReference type="Gene3D" id="2.40.50.100">
    <property type="match status" value="1"/>
</dbReference>
<dbReference type="InterPro" id="IPR058626">
    <property type="entry name" value="MdtA-like_b-barrel"/>
</dbReference>
<organism evidence="8 9">
    <name type="scientific">Cobetia amphilecti</name>
    <dbReference type="NCBI Taxonomy" id="1055104"/>
    <lineage>
        <taxon>Bacteria</taxon>
        <taxon>Pseudomonadati</taxon>
        <taxon>Pseudomonadota</taxon>
        <taxon>Gammaproteobacteria</taxon>
        <taxon>Oceanospirillales</taxon>
        <taxon>Halomonadaceae</taxon>
        <taxon>Cobetia</taxon>
    </lineage>
</organism>
<dbReference type="Pfam" id="PF25917">
    <property type="entry name" value="BSH_RND"/>
    <property type="match status" value="1"/>
</dbReference>
<evidence type="ECO:0000256" key="1">
    <source>
        <dbReference type="ARBA" id="ARBA00004519"/>
    </source>
</evidence>
<evidence type="ECO:0000313" key="9">
    <source>
        <dbReference type="Proteomes" id="UP001229025"/>
    </source>
</evidence>
<dbReference type="EMBL" id="JASCSA010000002">
    <property type="protein sequence ID" value="MDI5883273.1"/>
    <property type="molecule type" value="Genomic_DNA"/>
</dbReference>
<accession>A0ABT6UMF8</accession>
<proteinExistence type="inferred from homology"/>
<dbReference type="InterPro" id="IPR058627">
    <property type="entry name" value="MdtA-like_C"/>
</dbReference>
<feature type="domain" description="Multidrug resistance protein MdtA-like alpha-helical hairpin" evidence="4">
    <location>
        <begin position="127"/>
        <end position="195"/>
    </location>
</feature>
<comment type="similarity">
    <text evidence="2">Belongs to the membrane fusion protein (MFP) (TC 8.A.1) family.</text>
</comment>
<dbReference type="Proteomes" id="UP001229025">
    <property type="component" value="Unassembled WGS sequence"/>
</dbReference>
<dbReference type="InterPro" id="IPR006143">
    <property type="entry name" value="RND_pump_MFP"/>
</dbReference>
<dbReference type="Pfam" id="PF25876">
    <property type="entry name" value="HH_MFP_RND"/>
    <property type="match status" value="1"/>
</dbReference>
<evidence type="ECO:0000256" key="3">
    <source>
        <dbReference type="SAM" id="MobiDB-lite"/>
    </source>
</evidence>
<evidence type="ECO:0000259" key="5">
    <source>
        <dbReference type="Pfam" id="PF25917"/>
    </source>
</evidence>
<feature type="domain" description="Multidrug resistance protein MdtA-like C-terminal permuted SH3" evidence="7">
    <location>
        <begin position="326"/>
        <end position="388"/>
    </location>
</feature>
<protein>
    <submittedName>
        <fullName evidence="8">Efflux RND transporter periplasmic adaptor subunit</fullName>
    </submittedName>
</protein>
<dbReference type="Gene3D" id="2.40.420.20">
    <property type="match status" value="1"/>
</dbReference>
<dbReference type="Pfam" id="PF25944">
    <property type="entry name" value="Beta-barrel_RND"/>
    <property type="match status" value="1"/>
</dbReference>
<dbReference type="RefSeq" id="WP_284726295.1">
    <property type="nucleotide sequence ID" value="NZ_JASCSA010000002.1"/>
</dbReference>
<dbReference type="Pfam" id="PF25967">
    <property type="entry name" value="RND-MFP_C"/>
    <property type="match status" value="1"/>
</dbReference>
<sequence>MAPTSPSQSRLQRHPLAFNARRLGLLPASLLLVGALLAGCSGDKEEAGQGSAAGASQAAQVDVVTVTAQDVPLTSELPGRTRAYQIAEVRPQVGGIIESRDFTEGSDVEEGQVLYHIDSRTYRADVESAKASLARAEASLNTSSLKAKRYKNLVARKMVSQQDYDDAVATVGEDRADVASAKAAVSSAQINLDYTKVTSPISGRIGKSSVTKGALVTASQETSLATVQQLDPIYVDLTQSATEVLRLKRELGENRDAATAPVQTEVELVMEDGSVYGAKGKLQFADVTVDQGTGMVTLRALFPNEDELLLPGMFVRARLTEAVAKDAILIPQKAVSRDSTGQASVMTVNAENKVEAKQVVIGQAIDNQWLVTSGLDSNDKVIVSGLQKIKPGATVEIASDETGTDQNAASQSRTAASSDSSESEQAKTGDSQ</sequence>
<evidence type="ECO:0000313" key="8">
    <source>
        <dbReference type="EMBL" id="MDI5883273.1"/>
    </source>
</evidence>
<keyword evidence="9" id="KW-1185">Reference proteome</keyword>
<dbReference type="PANTHER" id="PTHR30158">
    <property type="entry name" value="ACRA/E-RELATED COMPONENT OF DRUG EFFLUX TRANSPORTER"/>
    <property type="match status" value="1"/>
</dbReference>
<evidence type="ECO:0000259" key="4">
    <source>
        <dbReference type="Pfam" id="PF25876"/>
    </source>
</evidence>
<dbReference type="Gene3D" id="2.40.30.170">
    <property type="match status" value="1"/>
</dbReference>
<comment type="subcellular location">
    <subcellularLocation>
        <location evidence="1">Cell inner membrane</location>
        <topology evidence="1">Lipid-anchor</topology>
    </subcellularLocation>
</comment>
<dbReference type="NCBIfam" id="TIGR01730">
    <property type="entry name" value="RND_mfp"/>
    <property type="match status" value="1"/>
</dbReference>
<dbReference type="InterPro" id="IPR058625">
    <property type="entry name" value="MdtA-like_BSH"/>
</dbReference>
<reference evidence="9" key="2">
    <citation type="submission" date="2023-07" db="EMBL/GenBank/DDBJ databases">
        <title>Genome-based characterization of strain KMM 296 and proposal for reclassification of Cobetia litoralis and Cobetia pacifica, and emended description of the species Cobetia amphilecti and Cobetia marina.</title>
        <authorList>
            <person name="Balabanova L."/>
            <person name="Nedashkovskaya O."/>
        </authorList>
    </citation>
    <scope>NUCLEOTIDE SEQUENCE [LARGE SCALE GENOMIC DNA]</scope>
    <source>
        <strain evidence="9">NRIC 0815</strain>
    </source>
</reference>
<gene>
    <name evidence="8" type="ORF">QLT01_02750</name>
</gene>
<feature type="domain" description="Multidrug resistance protein MdtA-like beta-barrel" evidence="6">
    <location>
        <begin position="232"/>
        <end position="322"/>
    </location>
</feature>
<dbReference type="PANTHER" id="PTHR30158:SF3">
    <property type="entry name" value="MULTIDRUG EFFLUX PUMP SUBUNIT ACRA-RELATED"/>
    <property type="match status" value="1"/>
</dbReference>
<dbReference type="SUPFAM" id="SSF111369">
    <property type="entry name" value="HlyD-like secretion proteins"/>
    <property type="match status" value="1"/>
</dbReference>
<dbReference type="Gene3D" id="1.10.287.470">
    <property type="entry name" value="Helix hairpin bin"/>
    <property type="match status" value="1"/>
</dbReference>
<feature type="domain" description="Multidrug resistance protein MdtA-like barrel-sandwich hybrid" evidence="5">
    <location>
        <begin position="86"/>
        <end position="228"/>
    </location>
</feature>
<feature type="compositionally biased region" description="Low complexity" evidence="3">
    <location>
        <begin position="408"/>
        <end position="420"/>
    </location>
</feature>
<evidence type="ECO:0000259" key="6">
    <source>
        <dbReference type="Pfam" id="PF25944"/>
    </source>
</evidence>
<reference evidence="8 9" key="1">
    <citation type="submission" date="2023-04" db="EMBL/GenBank/DDBJ databases">
        <authorList>
            <person name="Otstavnykh N."/>
            <person name="Seitkalieva A."/>
            <person name="Bystritskaya E."/>
        </authorList>
    </citation>
    <scope>NUCLEOTIDE SEQUENCE [LARGE SCALE GENOMIC DNA]</scope>
    <source>
        <strain evidence="8 9">NRIC 0815</strain>
    </source>
</reference>
<dbReference type="InterPro" id="IPR058624">
    <property type="entry name" value="MdtA-like_HH"/>
</dbReference>
<name>A0ABT6UMF8_9GAMM</name>
<evidence type="ECO:0000259" key="7">
    <source>
        <dbReference type="Pfam" id="PF25967"/>
    </source>
</evidence>
<evidence type="ECO:0000256" key="2">
    <source>
        <dbReference type="ARBA" id="ARBA00009477"/>
    </source>
</evidence>